<feature type="region of interest" description="Disordered" evidence="1">
    <location>
        <begin position="1"/>
        <end position="29"/>
    </location>
</feature>
<accession>A0ABD2LUS5</accession>
<feature type="compositionally biased region" description="Polar residues" evidence="1">
    <location>
        <begin position="94"/>
        <end position="105"/>
    </location>
</feature>
<protein>
    <submittedName>
        <fullName evidence="2">Uncharacterized protein</fullName>
    </submittedName>
</protein>
<evidence type="ECO:0000313" key="2">
    <source>
        <dbReference type="EMBL" id="KAL3118949.1"/>
    </source>
</evidence>
<name>A0ABD2LUS5_9BILA</name>
<dbReference type="Proteomes" id="UP001620626">
    <property type="component" value="Unassembled WGS sequence"/>
</dbReference>
<keyword evidence="3" id="KW-1185">Reference proteome</keyword>
<reference evidence="2 3" key="1">
    <citation type="submission" date="2024-10" db="EMBL/GenBank/DDBJ databases">
        <authorList>
            <person name="Kim D."/>
        </authorList>
    </citation>
    <scope>NUCLEOTIDE SEQUENCE [LARGE SCALE GENOMIC DNA]</scope>
    <source>
        <strain evidence="2">BH-2024</strain>
    </source>
</reference>
<comment type="caution">
    <text evidence="2">The sequence shown here is derived from an EMBL/GenBank/DDBJ whole genome shotgun (WGS) entry which is preliminary data.</text>
</comment>
<proteinExistence type="predicted"/>
<dbReference type="AlphaFoldDB" id="A0ABD2LUS5"/>
<evidence type="ECO:0000256" key="1">
    <source>
        <dbReference type="SAM" id="MobiDB-lite"/>
    </source>
</evidence>
<evidence type="ECO:0000313" key="3">
    <source>
        <dbReference type="Proteomes" id="UP001620626"/>
    </source>
</evidence>
<feature type="region of interest" description="Disordered" evidence="1">
    <location>
        <begin position="82"/>
        <end position="105"/>
    </location>
</feature>
<dbReference type="EMBL" id="JBICBT010000258">
    <property type="protein sequence ID" value="KAL3118949.1"/>
    <property type="molecule type" value="Genomic_DNA"/>
</dbReference>
<organism evidence="2 3">
    <name type="scientific">Heterodera trifolii</name>
    <dbReference type="NCBI Taxonomy" id="157864"/>
    <lineage>
        <taxon>Eukaryota</taxon>
        <taxon>Metazoa</taxon>
        <taxon>Ecdysozoa</taxon>
        <taxon>Nematoda</taxon>
        <taxon>Chromadorea</taxon>
        <taxon>Rhabditida</taxon>
        <taxon>Tylenchina</taxon>
        <taxon>Tylenchomorpha</taxon>
        <taxon>Tylenchoidea</taxon>
        <taxon>Heteroderidae</taxon>
        <taxon>Heteroderinae</taxon>
        <taxon>Heterodera</taxon>
    </lineage>
</organism>
<sequence length="105" mass="11669">MERRVTEPTVAEDGKYPGTKISKCDNPSPNETKKAFFGETEFSGVSEAFGCELPKDQPLAIPWPIPRPLQTVRLFLLPPPPSECLWPSKETDETAQTSTHQRAGQ</sequence>
<gene>
    <name evidence="2" type="ORF">niasHT_003732</name>
</gene>